<feature type="compositionally biased region" description="Basic residues" evidence="1">
    <location>
        <begin position="96"/>
        <end position="105"/>
    </location>
</feature>
<name>A0A9X0CPZ9_9CNID</name>
<dbReference type="EMBL" id="MU826877">
    <property type="protein sequence ID" value="KAJ7369958.1"/>
    <property type="molecule type" value="Genomic_DNA"/>
</dbReference>
<proteinExistence type="predicted"/>
<keyword evidence="3" id="KW-1185">Reference proteome</keyword>
<organism evidence="2 3">
    <name type="scientific">Desmophyllum pertusum</name>
    <dbReference type="NCBI Taxonomy" id="174260"/>
    <lineage>
        <taxon>Eukaryota</taxon>
        <taxon>Metazoa</taxon>
        <taxon>Cnidaria</taxon>
        <taxon>Anthozoa</taxon>
        <taxon>Hexacorallia</taxon>
        <taxon>Scleractinia</taxon>
        <taxon>Caryophylliina</taxon>
        <taxon>Caryophylliidae</taxon>
        <taxon>Desmophyllum</taxon>
    </lineage>
</organism>
<feature type="compositionally biased region" description="Basic and acidic residues" evidence="1">
    <location>
        <begin position="164"/>
        <end position="174"/>
    </location>
</feature>
<comment type="caution">
    <text evidence="2">The sequence shown here is derived from an EMBL/GenBank/DDBJ whole genome shotgun (WGS) entry which is preliminary data.</text>
</comment>
<evidence type="ECO:0000313" key="2">
    <source>
        <dbReference type="EMBL" id="KAJ7369958.1"/>
    </source>
</evidence>
<feature type="compositionally biased region" description="Basic and acidic residues" evidence="1">
    <location>
        <begin position="67"/>
        <end position="95"/>
    </location>
</feature>
<dbReference type="Proteomes" id="UP001163046">
    <property type="component" value="Unassembled WGS sequence"/>
</dbReference>
<feature type="compositionally biased region" description="Basic and acidic residues" evidence="1">
    <location>
        <begin position="181"/>
        <end position="194"/>
    </location>
</feature>
<protein>
    <submittedName>
        <fullName evidence="2">Uncharacterized protein</fullName>
    </submittedName>
</protein>
<feature type="region of interest" description="Disordered" evidence="1">
    <location>
        <begin position="163"/>
        <end position="194"/>
    </location>
</feature>
<evidence type="ECO:0000313" key="3">
    <source>
        <dbReference type="Proteomes" id="UP001163046"/>
    </source>
</evidence>
<dbReference type="OrthoDB" id="5956874at2759"/>
<evidence type="ECO:0000256" key="1">
    <source>
        <dbReference type="SAM" id="MobiDB-lite"/>
    </source>
</evidence>
<reference evidence="2" key="1">
    <citation type="submission" date="2023-01" db="EMBL/GenBank/DDBJ databases">
        <title>Genome assembly of the deep-sea coral Lophelia pertusa.</title>
        <authorList>
            <person name="Herrera S."/>
            <person name="Cordes E."/>
        </authorList>
    </citation>
    <scope>NUCLEOTIDE SEQUENCE</scope>
    <source>
        <strain evidence="2">USNM1676648</strain>
        <tissue evidence="2">Polyp</tissue>
    </source>
</reference>
<gene>
    <name evidence="2" type="ORF">OS493_035129</name>
</gene>
<dbReference type="AlphaFoldDB" id="A0A9X0CPZ9"/>
<sequence length="432" mass="48107">MLLVNVNGKKYTISGLTRGTCSKQILCALAKVDAELQATRTLAQKSESLKEALDCACAEQGKKPKQVRESRKKVKREEKCSSHKEAVLKANDGRKSTSRKTRSTKKIVESDNKGIQTSSGMPEASEKAAESQQSCLPTIHEQEDLKEKVLENCLQTVEEFVEDSVERDAEHAENKVASGEDQSKDTDHDTGISELHSDSSFELSQILHNTEKVVVSESAGEKTVNRATSHITVKCASTNTDPMEPVDNTDARMPENETVNSPHECFIVAELIGSETDVEMDDECTCVYVDSGSEELQEEIEKVRGDLKSTEAKLIEQNKTIEMLNSLIVTDELNAKEFSTNTDVNTDVTADVNKRIDELKQSIKFSNQLYGYQKLETQANALELDRVESQIRRKRWHVESLLKELHSVRNNSPHMGGGQGRSVNYLREGTLV</sequence>
<accession>A0A9X0CPZ9</accession>
<feature type="region of interest" description="Disordered" evidence="1">
    <location>
        <begin position="67"/>
        <end position="135"/>
    </location>
</feature>